<organism evidence="9 10">
    <name type="scientific">Clostridium sardiniense</name>
    <name type="common">Clostridium absonum</name>
    <dbReference type="NCBI Taxonomy" id="29369"/>
    <lineage>
        <taxon>Bacteria</taxon>
        <taxon>Bacillati</taxon>
        <taxon>Bacillota</taxon>
        <taxon>Clostridia</taxon>
        <taxon>Eubacteriales</taxon>
        <taxon>Clostridiaceae</taxon>
        <taxon>Clostridium</taxon>
    </lineage>
</organism>
<keyword evidence="7" id="KW-1133">Transmembrane helix</keyword>
<feature type="transmembrane region" description="Helical" evidence="7">
    <location>
        <begin position="12"/>
        <end position="31"/>
    </location>
</feature>
<evidence type="ECO:0000313" key="9">
    <source>
        <dbReference type="EMBL" id="MBY0754378.1"/>
    </source>
</evidence>
<name>A0ABS7KU84_CLOSR</name>
<accession>A0ABS7KU84</accession>
<gene>
    <name evidence="9" type="ORF">K5V21_02805</name>
</gene>
<dbReference type="Pfam" id="PF00149">
    <property type="entry name" value="Metallophos"/>
    <property type="match status" value="1"/>
</dbReference>
<feature type="transmembrane region" description="Helical" evidence="7">
    <location>
        <begin position="637"/>
        <end position="655"/>
    </location>
</feature>
<evidence type="ECO:0000256" key="5">
    <source>
        <dbReference type="RuleBase" id="RU362119"/>
    </source>
</evidence>
<dbReference type="Pfam" id="PF02872">
    <property type="entry name" value="5_nucleotid_C"/>
    <property type="match status" value="1"/>
</dbReference>
<dbReference type="Pfam" id="PF00746">
    <property type="entry name" value="Gram_pos_anchor"/>
    <property type="match status" value="1"/>
</dbReference>
<evidence type="ECO:0000256" key="3">
    <source>
        <dbReference type="ARBA" id="ARBA00022729"/>
    </source>
</evidence>
<keyword evidence="5" id="KW-0378">Hydrolase</keyword>
<evidence type="ECO:0000313" key="10">
    <source>
        <dbReference type="Proteomes" id="UP001299068"/>
    </source>
</evidence>
<keyword evidence="2" id="KW-0964">Secreted</keyword>
<keyword evidence="7" id="KW-0812">Transmembrane</keyword>
<keyword evidence="3" id="KW-0732">Signal</keyword>
<dbReference type="EMBL" id="JAIKTU010000002">
    <property type="protein sequence ID" value="MBY0754378.1"/>
    <property type="molecule type" value="Genomic_DNA"/>
</dbReference>
<dbReference type="InterPro" id="IPR008334">
    <property type="entry name" value="5'-Nucleotdase_C"/>
</dbReference>
<dbReference type="Pfam" id="PF16403">
    <property type="entry name" value="Bact_surface_Ig-like"/>
    <property type="match status" value="1"/>
</dbReference>
<evidence type="ECO:0000256" key="7">
    <source>
        <dbReference type="SAM" id="Phobius"/>
    </source>
</evidence>
<dbReference type="RefSeq" id="WP_221858942.1">
    <property type="nucleotide sequence ID" value="NZ_JAIKTU010000002.1"/>
</dbReference>
<keyword evidence="1" id="KW-0134">Cell wall</keyword>
<dbReference type="SUPFAM" id="SSF56300">
    <property type="entry name" value="Metallo-dependent phosphatases"/>
    <property type="match status" value="1"/>
</dbReference>
<dbReference type="Proteomes" id="UP001299068">
    <property type="component" value="Unassembled WGS sequence"/>
</dbReference>
<dbReference type="InterPro" id="IPR006179">
    <property type="entry name" value="5_nucleotidase/apyrase"/>
</dbReference>
<comment type="similarity">
    <text evidence="5">Belongs to the 5'-nucleotidase family.</text>
</comment>
<dbReference type="InterPro" id="IPR036907">
    <property type="entry name" value="5'-Nucleotdase_C_sf"/>
</dbReference>
<dbReference type="SUPFAM" id="SSF55816">
    <property type="entry name" value="5'-nucleotidase (syn. UDP-sugar hydrolase), C-terminal domain"/>
    <property type="match status" value="1"/>
</dbReference>
<dbReference type="InterPro" id="IPR032179">
    <property type="entry name" value="Cry22Aa_Ig-like"/>
</dbReference>
<evidence type="ECO:0000256" key="2">
    <source>
        <dbReference type="ARBA" id="ARBA00022525"/>
    </source>
</evidence>
<dbReference type="InterPro" id="IPR019931">
    <property type="entry name" value="LPXTG_anchor"/>
</dbReference>
<dbReference type="InterPro" id="IPR004843">
    <property type="entry name" value="Calcineurin-like_PHP"/>
</dbReference>
<protein>
    <submittedName>
        <fullName evidence="9">5'-nucleotidase C-terminal domain-containing protein</fullName>
    </submittedName>
</protein>
<dbReference type="InterPro" id="IPR029052">
    <property type="entry name" value="Metallo-depent_PP-like"/>
</dbReference>
<dbReference type="Gene3D" id="2.60.40.10">
    <property type="entry name" value="Immunoglobulins"/>
    <property type="match status" value="1"/>
</dbReference>
<keyword evidence="4" id="KW-0572">Peptidoglycan-anchor</keyword>
<evidence type="ECO:0000256" key="1">
    <source>
        <dbReference type="ARBA" id="ARBA00022512"/>
    </source>
</evidence>
<dbReference type="PRINTS" id="PR01607">
    <property type="entry name" value="APYRASEFAMLY"/>
</dbReference>
<evidence type="ECO:0000256" key="4">
    <source>
        <dbReference type="ARBA" id="ARBA00023088"/>
    </source>
</evidence>
<dbReference type="NCBIfam" id="TIGR01167">
    <property type="entry name" value="LPXTG_anchor"/>
    <property type="match status" value="1"/>
</dbReference>
<keyword evidence="5" id="KW-0547">Nucleotide-binding</keyword>
<sequence length="662" mass="71922">MHKIKKSKTISIIIALSIIIGLINPGIIIQAKEREMDNKSDITIFHTNDTHGRVKGDKNIIGIDKISAIKNSVEGSLLVDAGDTLHGLPFATMNKGADIVELMKIAGYDLMAPGNHDFNYGYERLLELSRIANSGENKFEIISSNVLKNNKPILNPNSIKTINGVKVGFFGLTSEETAYKTNPNNVKGIEFKNTIEAAKEQVKELEKLGADIIIALAHVGTDDSTEITTEKIAENVEGIDVIVDGHSHSKFENGFEADNDTLIVSTGEYEENLGKVAISFDKNSKEITKKEASLINSSEVSDIVPNAKVTEKIKEIDNAQNEILSQVIGKTDVKLDGERENVRTRETNLGNLLTDAMISNTGAEIAITNGGGIRSSINVGNITKGDVIAVLPFGNFLVTKKLTGEQIKDVLEHGVKSYPATAGQFTHVSGMKFKFDPNKEEGNRVYSITINDRPIDMNKKYVVATNDFIAAGGDGYPHFGSIPTENEFSALDEVLADHIKKLGTINTGVEGRITTGNSEDEKPEVPEKPENPDEKPEVPAIKPEKLNEVPVINAKDITIKLNESFNPLDGVTATDKEDGSLTSKIKVKENTANNKKVGEYKVVYSVTDSKGANSTKEIKVTVTADKDIPSTGREDTALFLIIGIMTISLGGILLIKRNKKVN</sequence>
<proteinExistence type="inferred from homology"/>
<feature type="compositionally biased region" description="Basic and acidic residues" evidence="6">
    <location>
        <begin position="519"/>
        <end position="541"/>
    </location>
</feature>
<keyword evidence="10" id="KW-1185">Reference proteome</keyword>
<evidence type="ECO:0000259" key="8">
    <source>
        <dbReference type="PROSITE" id="PS50847"/>
    </source>
</evidence>
<feature type="region of interest" description="Disordered" evidence="6">
    <location>
        <begin position="509"/>
        <end position="541"/>
    </location>
</feature>
<evidence type="ECO:0000256" key="6">
    <source>
        <dbReference type="SAM" id="MobiDB-lite"/>
    </source>
</evidence>
<reference evidence="9 10" key="1">
    <citation type="journal article" date="2021" name="Cell Host Microbe">
        <title>in vivo commensal control of Clostridioides difficile virulence.</title>
        <authorList>
            <person name="Girinathan B.P."/>
            <person name="Dibenedetto N."/>
            <person name="Worley J.N."/>
            <person name="Peltier J."/>
            <person name="Arrieta-Ortiz M.L."/>
            <person name="Rupa Christinal Immanuel S."/>
            <person name="Lavin R."/>
            <person name="Delaney M.L."/>
            <person name="Cummins C."/>
            <person name="Hoffmann M."/>
            <person name="Luo Y."/>
            <person name="Gonzalez-Escalona N."/>
            <person name="Allard M."/>
            <person name="Onderdonk A.B."/>
            <person name="Gerber G.K."/>
            <person name="Sonenshein A.L."/>
            <person name="Baliga N."/>
            <person name="Dupuy B."/>
            <person name="Bry L."/>
        </authorList>
    </citation>
    <scope>NUCLEOTIDE SEQUENCE [LARGE SCALE GENOMIC DNA]</scope>
    <source>
        <strain evidence="9 10">DSM 599</strain>
    </source>
</reference>
<comment type="caution">
    <text evidence="9">The sequence shown here is derived from an EMBL/GenBank/DDBJ whole genome shotgun (WGS) entry which is preliminary data.</text>
</comment>
<dbReference type="InterPro" id="IPR013783">
    <property type="entry name" value="Ig-like_fold"/>
</dbReference>
<feature type="domain" description="Gram-positive cocci surface proteins LPxTG" evidence="8">
    <location>
        <begin position="628"/>
        <end position="662"/>
    </location>
</feature>
<dbReference type="PANTHER" id="PTHR11575:SF24">
    <property type="entry name" value="5'-NUCLEOTIDASE"/>
    <property type="match status" value="1"/>
</dbReference>
<dbReference type="PROSITE" id="PS50847">
    <property type="entry name" value="GRAM_POS_ANCHORING"/>
    <property type="match status" value="1"/>
</dbReference>
<dbReference type="Gene3D" id="3.90.780.10">
    <property type="entry name" value="5'-Nucleotidase, C-terminal domain"/>
    <property type="match status" value="1"/>
</dbReference>
<keyword evidence="7" id="KW-0472">Membrane</keyword>
<dbReference type="PANTHER" id="PTHR11575">
    <property type="entry name" value="5'-NUCLEOTIDASE-RELATED"/>
    <property type="match status" value="1"/>
</dbReference>
<dbReference type="Gene3D" id="3.60.21.10">
    <property type="match status" value="1"/>
</dbReference>